<keyword evidence="2" id="KW-0808">Transferase</keyword>
<dbReference type="GO" id="GO:0016787">
    <property type="term" value="F:hydrolase activity"/>
    <property type="evidence" value="ECO:0007669"/>
    <property type="project" value="UniProtKB-KW"/>
</dbReference>
<evidence type="ECO:0000256" key="5">
    <source>
        <dbReference type="ARBA" id="ARBA00022806"/>
    </source>
</evidence>
<sequence length="2767" mass="308680">MSNGSRPAGRRIPDGSSDNAEPKHVEACTDPQTQDAGYDSDTDLNVYRFATRDEITRALHPSWESEIFQIAEAIGVEYWPDFGARLTPRRPGGVGLDYALSYGINTVRIVMNDDWPVDVVSLVARLLVADMDTLDETGPPSTITTITFPTRLEFIDALVAAKEGLTYCYTNIGANLITKLVLSSLGSLTTFAKIGALLDQIKGEPDLEFLEFLYLSRDGPLFHLSVEDDGGRKIAIGKWSQTLDRSFLAVKTVDYYGTLVGARPFLPSFMMVATIFLVVLLARTVTPDDWMIKMAQDAEIQLIETSRPGSGQCWRMGVPGAELGSYPTLKKFLDAAQRFGHNPHVRVKPGWIWHVSTDGEGYSISFLLAHRPWYENFVFVGGSLEDLLDEASRRLDQVSIESYLWINFYLALSLCCQLNGKFARSALQVRVWMFGIFVPAIFYCSTVARPFLVTALLLLMWRSGTSSKPRFKIFTFGSRGDTVPMKYYTTLLQKRGFSAVQEDLMDDNQGKEALAAVEAGAFLSVCHKLSPLPEKIAEWVNDDASNYALSPQNGLGLTTRLISYELAPPPNQLKSWGMVPSDKLGSWLTNKLFRLAHLLSMPHIRIGSFPGCAPRSADGSTLLSRSENKGTRQTLVALGSSSMAEPVNLDKETTWSTRSDSVYKYDPRLNHAEMMTDYETVLTHGGAGTMATAASCGAKAVSLSKAIDRDYVADPDFVFSHSHYYFWKGLMTELTFEQSLRLLVVLATSEPLTCLRLMLWLGWRSFLVVTFIVTGAASAVSPAVLSTLASGDLPGFVVEIVRSTSNFDMSFGFSLCFLLMIRVQMATIRRKDVLNVAWNTWKTLAIAAGVVAFDPTSRLFSVVTGLGPAVLVRAFLCYFERTMYVRLIQVLLAVLYALNAHSDLSRDIIQIRFSRLEQLSNTSFPIYHTEFYNPKTGQVAGIGVEKRGLLYCTFYDEPNDAPVEFSLGTGIDVGHWEKLSTHVKSMDGTLYSPLVNCQSVSLLTRLRFAFGSDLILLAVSTVVACTLMATMGLFVTIAFAVAAIVGVGATTISSMFPILTAAGGIGIENLADLLLYLLAPSMSFTVPKVENEESYPQRQADWTPNSVSGQMMIKVGSEYGLYKQPFRGVYRPEYSLNRVRSYAWPHSVDINAPSGAHRAQEISAELEKVEITGSNIAVIATSRERRASPRYLRSLQDHHDQVVILTNQRLHDDDCTVVYLNATGRELACARVLMPQREGVTYYCYNAENLAPFDQASVLTTAANRDLGDFDFVSVIWYGLHQASCSALAYRKHPDFARFIELETYGSDEIAFMRSKGSLYVQASPSLFAQVYKESCSFDCDRRVRLFRWSNGYEPIVQYKITKWSVSQHLDGIRSSVTGPWLPIIHQTGRKCSVAGVQVDLGPVASACFPGSDPLKRLRKEITYNCKSFLNRLEVLGRVMTEEARSGLITDESWSLLTSIEQILAVFDRGERGLKGTYAPELLMVTDRRIEELSILIHPNPTFVHASYDETLAHYLEHLNQSGKYALSPHEFTRAVNRNPFVDSVMRSRMSALGVPDGVDGQVIANREVMIASLAKYAYSQPVDALLLDDIRNVAETVIATNPDLYCDARIADPRKLINHFLKHRKYSAGLPFIGRGGPSEPRIKTRWDLKRAGWLPAIKKIALDPFVSGKWYPGIAHAFSKSQVVPFTKISSNPRKLRSVVATSVVNNVQQGILHFDVNNRHAPHLSPAKVGLTLNGAAMGSVFESLANYQKVVSLDAMEFDRSMEATLFAVEAEMRKAGYKHHPAGSAIMKHIDCAIKQTQHAYIVNVIKETWDEVENTSGPESKRVFAAIPPSEKDAVLQTAKDVGDFSHPTAPGGIVKKIHGGATGDSNTTKTNTDGLEIVLVYSVCKAMNWPFHEFFERCGLANVGDDNMLGYNDQIDFDKVFSIAKRTFGITFRVESSGNTIYDQTFLGKYVRPGRDYLEDFVEADLPTPPYAVIHDESKLLMRYSNFKADSAKNFASEIKRDLYLIKKGQGYLNLTAHQRPLYELIRKDLDTVLERLPKKVRKARGAVLKLPSYRQVVKTWYKQGSLEDAASVSRLQFTMSPLVRTEKALKNMVSTFRAMAEYFPSHLTSVSTEDVLEKRQIEHTAGIFEFHAFHAFTAENGRPPSALELEKCLRESPYYAFTKPAQWFNDVGCYLPVEGPQFDANLNYALASFWWYTFLYVNTNKCAHVLAQVPFGEVMLEILNMGLFTSRNAFGALSYCHYAATGRASQTISNLVPKDPYRYHKRMGYLLAELAPLPRLFGIIPFRHFRGFGVVIPKLISKTLTLGTFAPRTSALNGKAGNQGSWERCVDQALGYITEGKTVAVTAPTGTGKTRYFPTILSAKVDQQVWVVMPRRLLCQEYAQYPGIEWRRRGVTPDTKVQTCTYGHLQVLVQADSVPRNVMFVFDEAHEVSCEWIYLRERFLKDHPSVLLTATPVAWMKNYPHVAVDIEPLHAVQYVKWTDNLQIQVLNALQTHRRLLVIEPSKAKVERLARLFADYGFTALTSTQREVPETGHVIATSIVDAGITIPGVDCVIDTAERIVNDQGQLKRVRIDRATQIQRAGRTGRTCPGTYYYQAEPDNKEYRPSPSLVSCLEDSELAVFFGVGVRLVAPSNQALTGNRYVRLKKDMKPGVEKASLSLFMKLIHSTPSELDAKEAYKRIFRGRLTENEFYLLETSGVEGALTPPEILFTLFREHQPHYINVDGLVSSSLEIRSNSVDLKMGASVKFPVKHGNSLLD</sequence>
<keyword evidence="5" id="KW-0547">Nucleotide-binding</keyword>
<keyword evidence="10" id="KW-1185">Reference proteome</keyword>
<dbReference type="GeneID" id="30762903"/>
<dbReference type="PANTHER" id="PTHR43519:SF1">
    <property type="entry name" value="ATP-DEPENDENT RNA HELICASE HRPB"/>
    <property type="match status" value="1"/>
</dbReference>
<reference evidence="9" key="1">
    <citation type="journal article" date="2016" name="Nature">
        <title>Redefining the invertebrate RNA virosphere.</title>
        <authorList>
            <person name="Shi M."/>
            <person name="Lin X.D."/>
            <person name="Tian J.H."/>
            <person name="Chen L.J."/>
            <person name="Chen X."/>
            <person name="Li C.X."/>
            <person name="Qin X.C."/>
            <person name="Li J."/>
            <person name="Cao J.P."/>
            <person name="Eden J.S."/>
            <person name="Buchmann J."/>
            <person name="Wang W."/>
            <person name="Xu J."/>
            <person name="Holmes E.C."/>
            <person name="Zhang Y.Z."/>
        </authorList>
    </citation>
    <scope>NUCLEOTIDE SEQUENCE [LARGE SCALE GENOMIC DNA]</scope>
    <source>
        <strain evidence="9">BHNXC41400</strain>
    </source>
</reference>
<keyword evidence="7" id="KW-0812">Transmembrane</keyword>
<evidence type="ECO:0000256" key="1">
    <source>
        <dbReference type="ARBA" id="ARBA00022484"/>
    </source>
</evidence>
<dbReference type="GO" id="GO:0004386">
    <property type="term" value="F:helicase activity"/>
    <property type="evidence" value="ECO:0007669"/>
    <property type="project" value="UniProtKB-KW"/>
</dbReference>
<dbReference type="RefSeq" id="YP_009333562.1">
    <property type="nucleotide sequence ID" value="NC_032616.1"/>
</dbReference>
<dbReference type="InterPro" id="IPR014001">
    <property type="entry name" value="Helicase_ATP-bd"/>
</dbReference>
<evidence type="ECO:0000256" key="4">
    <source>
        <dbReference type="ARBA" id="ARBA00022801"/>
    </source>
</evidence>
<keyword evidence="3" id="KW-0548">Nucleotidyltransferase</keyword>
<evidence type="ECO:0000256" key="6">
    <source>
        <dbReference type="SAM" id="MobiDB-lite"/>
    </source>
</evidence>
<evidence type="ECO:0000259" key="8">
    <source>
        <dbReference type="PROSITE" id="PS51192"/>
    </source>
</evidence>
<feature type="transmembrane region" description="Helical" evidence="7">
    <location>
        <begin position="432"/>
        <end position="461"/>
    </location>
</feature>
<keyword evidence="1" id="KW-0696">RNA-directed RNA polymerase</keyword>
<accession>A0A1L3KFE0</accession>
<feature type="region of interest" description="Disordered" evidence="6">
    <location>
        <begin position="1"/>
        <end position="39"/>
    </location>
</feature>
<dbReference type="Proteomes" id="UP000242730">
    <property type="component" value="Segment"/>
</dbReference>
<keyword evidence="5" id="KW-0347">Helicase</keyword>
<dbReference type="InterPro" id="IPR027417">
    <property type="entry name" value="P-loop_NTPase"/>
</dbReference>
<keyword evidence="4" id="KW-0378">Hydrolase</keyword>
<proteinExistence type="predicted"/>
<keyword evidence="5" id="KW-0067">ATP-binding</keyword>
<dbReference type="PROSITE" id="PS51192">
    <property type="entry name" value="HELICASE_ATP_BIND_1"/>
    <property type="match status" value="1"/>
</dbReference>
<protein>
    <submittedName>
        <fullName evidence="9">Polyprotein</fullName>
    </submittedName>
</protein>
<keyword evidence="7" id="KW-1133">Transmembrane helix</keyword>
<evidence type="ECO:0000256" key="7">
    <source>
        <dbReference type="SAM" id="Phobius"/>
    </source>
</evidence>
<keyword evidence="7" id="KW-0472">Membrane</keyword>
<dbReference type="InterPro" id="IPR043502">
    <property type="entry name" value="DNA/RNA_pol_sf"/>
</dbReference>
<evidence type="ECO:0000313" key="9">
    <source>
        <dbReference type="EMBL" id="APG76084.1"/>
    </source>
</evidence>
<feature type="transmembrane region" description="Helical" evidence="7">
    <location>
        <begin position="265"/>
        <end position="285"/>
    </location>
</feature>
<feature type="domain" description="Helicase ATP-binding" evidence="8">
    <location>
        <begin position="2342"/>
        <end position="2482"/>
    </location>
</feature>
<dbReference type="GO" id="GO:0003968">
    <property type="term" value="F:RNA-directed RNA polymerase activity"/>
    <property type="evidence" value="ECO:0007669"/>
    <property type="project" value="UniProtKB-KW"/>
</dbReference>
<feature type="transmembrane region" description="Helical" evidence="7">
    <location>
        <begin position="1014"/>
        <end position="1047"/>
    </location>
</feature>
<dbReference type="SUPFAM" id="SSF52540">
    <property type="entry name" value="P-loop containing nucleoside triphosphate hydrolases"/>
    <property type="match status" value="1"/>
</dbReference>
<evidence type="ECO:0000256" key="3">
    <source>
        <dbReference type="ARBA" id="ARBA00022695"/>
    </source>
</evidence>
<name>A0A1L3KFE0_9VIRU</name>
<evidence type="ECO:0000256" key="2">
    <source>
        <dbReference type="ARBA" id="ARBA00022679"/>
    </source>
</evidence>
<dbReference type="EMBL" id="KX883005">
    <property type="protein sequence ID" value="APG76084.1"/>
    <property type="molecule type" value="Genomic_RNA"/>
</dbReference>
<dbReference type="PANTHER" id="PTHR43519">
    <property type="entry name" value="ATP-DEPENDENT RNA HELICASE HRPB"/>
    <property type="match status" value="1"/>
</dbReference>
<dbReference type="KEGG" id="vg:30762903"/>
<dbReference type="Gene3D" id="3.40.50.300">
    <property type="entry name" value="P-loop containing nucleotide triphosphate hydrolases"/>
    <property type="match status" value="2"/>
</dbReference>
<organism evidence="9">
    <name type="scientific">Beihai sipunculid worm virus 6</name>
    <dbReference type="NCBI Taxonomy" id="1922678"/>
    <lineage>
        <taxon>Viruses</taxon>
        <taxon>Riboviria</taxon>
        <taxon>Orthornavirae</taxon>
        <taxon>Pisuviricota</taxon>
        <taxon>Duplopiviricetes</taxon>
        <taxon>Durnavirales</taxon>
        <taxon>Hypoviridae</taxon>
        <taxon>Deltahypovirus</taxon>
        <taxon>Deltahypovirus sipunculidi</taxon>
    </lineage>
</organism>
<evidence type="ECO:0000313" key="10">
    <source>
        <dbReference type="Proteomes" id="UP000242730"/>
    </source>
</evidence>
<dbReference type="SUPFAM" id="SSF56672">
    <property type="entry name" value="DNA/RNA polymerases"/>
    <property type="match status" value="1"/>
</dbReference>